<protein>
    <submittedName>
        <fullName evidence="1">Uncharacterized protein</fullName>
    </submittedName>
</protein>
<organism evidence="1">
    <name type="scientific">Siphoviridae sp. ctrCN24</name>
    <dbReference type="NCBI Taxonomy" id="2827953"/>
    <lineage>
        <taxon>Viruses</taxon>
        <taxon>Duplodnaviria</taxon>
        <taxon>Heunggongvirae</taxon>
        <taxon>Uroviricota</taxon>
        <taxon>Caudoviricetes</taxon>
    </lineage>
</organism>
<reference evidence="1" key="1">
    <citation type="journal article" date="2021" name="Proc. Natl. Acad. Sci. U.S.A.">
        <title>A Catalog of Tens of Thousands of Viruses from Human Metagenomes Reveals Hidden Associations with Chronic Diseases.</title>
        <authorList>
            <person name="Tisza M.J."/>
            <person name="Buck C.B."/>
        </authorList>
    </citation>
    <scope>NUCLEOTIDE SEQUENCE</scope>
    <source>
        <strain evidence="1">CtrCN24</strain>
    </source>
</reference>
<dbReference type="EMBL" id="BK032616">
    <property type="protein sequence ID" value="DAF51456.1"/>
    <property type="molecule type" value="Genomic_DNA"/>
</dbReference>
<proteinExistence type="predicted"/>
<accession>A0A8S5SKK4</accession>
<sequence>MKIKRMRFMTRREWVKKYYVGHDSDWLVGPVDGCPYNYELENPNRAFICEGDYITCDECWSRPAVINGKYILVRKED</sequence>
<evidence type="ECO:0000313" key="1">
    <source>
        <dbReference type="EMBL" id="DAF51456.1"/>
    </source>
</evidence>
<name>A0A8S5SKK4_9CAUD</name>